<feature type="domain" description="C2H2-type" evidence="8">
    <location>
        <begin position="357"/>
        <end position="384"/>
    </location>
</feature>
<keyword evidence="3 5" id="KW-0863">Zinc-finger</keyword>
<evidence type="ECO:0000313" key="11">
    <source>
        <dbReference type="Proteomes" id="UP000069940"/>
    </source>
</evidence>
<dbReference type="InterPro" id="IPR012934">
    <property type="entry name" value="Znf_AD"/>
</dbReference>
<feature type="binding site" evidence="6">
    <location>
        <position position="14"/>
    </location>
    <ligand>
        <name>Zn(2+)</name>
        <dbReference type="ChEBI" id="CHEBI:29105"/>
    </ligand>
</feature>
<feature type="binding site" evidence="6">
    <location>
        <position position="58"/>
    </location>
    <ligand>
        <name>Zn(2+)</name>
        <dbReference type="ChEBI" id="CHEBI:29105"/>
    </ligand>
</feature>
<dbReference type="Gene3D" id="3.40.1800.20">
    <property type="match status" value="1"/>
</dbReference>
<evidence type="ECO:0000256" key="1">
    <source>
        <dbReference type="ARBA" id="ARBA00022723"/>
    </source>
</evidence>
<feature type="domain" description="C2H2-type" evidence="8">
    <location>
        <begin position="301"/>
        <end position="328"/>
    </location>
</feature>
<evidence type="ECO:0008006" key="12">
    <source>
        <dbReference type="Google" id="ProtNLM"/>
    </source>
</evidence>
<dbReference type="GeneID" id="109405751"/>
<feature type="binding site" evidence="6">
    <location>
        <position position="61"/>
    </location>
    <ligand>
        <name>Zn(2+)</name>
        <dbReference type="ChEBI" id="CHEBI:29105"/>
    </ligand>
</feature>
<protein>
    <recommendedName>
        <fullName evidence="12">C2h2-type zn-finger protein</fullName>
    </recommendedName>
</protein>
<feature type="binding site" evidence="6">
    <location>
        <position position="11"/>
    </location>
    <ligand>
        <name>Zn(2+)</name>
        <dbReference type="ChEBI" id="CHEBI:29105"/>
    </ligand>
</feature>
<proteinExistence type="predicted"/>
<dbReference type="InterPro" id="IPR013087">
    <property type="entry name" value="Znf_C2H2_type"/>
</dbReference>
<evidence type="ECO:0000256" key="5">
    <source>
        <dbReference type="PROSITE-ProRule" id="PRU00042"/>
    </source>
</evidence>
<evidence type="ECO:0000256" key="4">
    <source>
        <dbReference type="ARBA" id="ARBA00022833"/>
    </source>
</evidence>
<dbReference type="PANTHER" id="PTHR24408:SF64">
    <property type="entry name" value="LINKING IMMUNITY AND METABOLISM-RELATED"/>
    <property type="match status" value="1"/>
</dbReference>
<dbReference type="Pfam" id="PF13912">
    <property type="entry name" value="zf-C2H2_6"/>
    <property type="match status" value="1"/>
</dbReference>
<accession>A0ABM1Y7B4</accession>
<dbReference type="SMART" id="SM00355">
    <property type="entry name" value="ZnF_C2H2"/>
    <property type="match status" value="8"/>
</dbReference>
<dbReference type="PROSITE" id="PS51915">
    <property type="entry name" value="ZAD"/>
    <property type="match status" value="1"/>
</dbReference>
<dbReference type="SUPFAM" id="SSF57716">
    <property type="entry name" value="Glucocorticoid receptor-like (DNA-binding domain)"/>
    <property type="match status" value="1"/>
</dbReference>
<dbReference type="SUPFAM" id="SSF57667">
    <property type="entry name" value="beta-beta-alpha zinc fingers"/>
    <property type="match status" value="4"/>
</dbReference>
<feature type="domain" description="C2H2-type" evidence="8">
    <location>
        <begin position="245"/>
        <end position="272"/>
    </location>
</feature>
<feature type="domain" description="C2H2-type" evidence="8">
    <location>
        <begin position="385"/>
        <end position="412"/>
    </location>
</feature>
<organism evidence="10 11">
    <name type="scientific">Aedes albopictus</name>
    <name type="common">Asian tiger mosquito</name>
    <name type="synonym">Stegomyia albopicta</name>
    <dbReference type="NCBI Taxonomy" id="7160"/>
    <lineage>
        <taxon>Eukaryota</taxon>
        <taxon>Metazoa</taxon>
        <taxon>Ecdysozoa</taxon>
        <taxon>Arthropoda</taxon>
        <taxon>Hexapoda</taxon>
        <taxon>Insecta</taxon>
        <taxon>Pterygota</taxon>
        <taxon>Neoptera</taxon>
        <taxon>Endopterygota</taxon>
        <taxon>Diptera</taxon>
        <taxon>Nematocera</taxon>
        <taxon>Culicoidea</taxon>
        <taxon>Culicidae</taxon>
        <taxon>Culicinae</taxon>
        <taxon>Aedini</taxon>
        <taxon>Aedes</taxon>
        <taxon>Stegomyia</taxon>
    </lineage>
</organism>
<keyword evidence="1 6" id="KW-0479">Metal-binding</keyword>
<feature type="domain" description="C2H2-type" evidence="8">
    <location>
        <begin position="329"/>
        <end position="356"/>
    </location>
</feature>
<evidence type="ECO:0000256" key="2">
    <source>
        <dbReference type="ARBA" id="ARBA00022737"/>
    </source>
</evidence>
<dbReference type="Pfam" id="PF00096">
    <property type="entry name" value="zf-C2H2"/>
    <property type="match status" value="7"/>
</dbReference>
<evidence type="ECO:0000256" key="6">
    <source>
        <dbReference type="PROSITE-ProRule" id="PRU01263"/>
    </source>
</evidence>
<evidence type="ECO:0000259" key="9">
    <source>
        <dbReference type="PROSITE" id="PS51915"/>
    </source>
</evidence>
<dbReference type="PANTHER" id="PTHR24408">
    <property type="entry name" value="ZINC FINGER PROTEIN"/>
    <property type="match status" value="1"/>
</dbReference>
<name>A0ABM1Y7B4_AEDAL</name>
<dbReference type="Gene3D" id="3.30.160.60">
    <property type="entry name" value="Classic Zinc Finger"/>
    <property type="match status" value="7"/>
</dbReference>
<evidence type="ECO:0000259" key="8">
    <source>
        <dbReference type="PROSITE" id="PS50157"/>
    </source>
</evidence>
<feature type="domain" description="C2H2-type" evidence="8">
    <location>
        <begin position="413"/>
        <end position="440"/>
    </location>
</feature>
<evidence type="ECO:0000313" key="10">
    <source>
        <dbReference type="EnsemblMetazoa" id="AALFPA23_006460.P8399"/>
    </source>
</evidence>
<dbReference type="EnsemblMetazoa" id="AALFPA23_006460.R8399">
    <property type="protein sequence ID" value="AALFPA23_006460.P8399"/>
    <property type="gene ID" value="AALFPA23_006460"/>
</dbReference>
<evidence type="ECO:0000256" key="7">
    <source>
        <dbReference type="SAM" id="MobiDB-lite"/>
    </source>
</evidence>
<sequence length="509" mass="57965">MSLTTTVTECCRCCLIKEDDMVYVFDILDEFDSKICDLIESCGDVTITEDDPYSKHLCGNCLNDLANATRFRQRCHRTMDILLNMTIETKEPTLLENDQYQEEDTADSKNRLIEEIILEQVEEDTEVEEMIELPENQNSNDDFQSSSIQYIITEEPAAVELPSIKYERVIALPNTFENEIETICVQELDPHQDHDKIVSVIPPVQKEIMSARPRPAQLNFVCQHCGAGFAMQKNLSKHLLIHRNYACEVCSIVFKSGQDLAAHQLNHATKDRSLETGDPSSSLTEDTEPEAKKCQNPKKNHPCSYCGKAFASNSALVAHIRVHTQERPFPCSYCQKRFRTVGALELHERRHSGVKPYKCDFCGKGFAESSNLKVHRRIHTQEKPHVCTICNRAFSRVFLLQIHQRTHTGERPFSCEECGKPFNQQGDLAAHRRTHTGERPHQCNVCGKGFIKSSGLTLHRKKHELQGLPTEKLHMVWIDAKEYDFPASESNAVDMSGDDMVEEDVIVPR</sequence>
<dbReference type="Pfam" id="PF07776">
    <property type="entry name" value="zf-AD"/>
    <property type="match status" value="1"/>
</dbReference>
<keyword evidence="11" id="KW-1185">Reference proteome</keyword>
<keyword evidence="4 6" id="KW-0862">Zinc</keyword>
<feature type="domain" description="C2H2-type" evidence="8">
    <location>
        <begin position="220"/>
        <end position="242"/>
    </location>
</feature>
<feature type="domain" description="ZAD" evidence="9">
    <location>
        <begin position="9"/>
        <end position="85"/>
    </location>
</feature>
<dbReference type="RefSeq" id="XP_019534362.3">
    <property type="nucleotide sequence ID" value="XM_019678817.3"/>
</dbReference>
<keyword evidence="2" id="KW-0677">Repeat</keyword>
<dbReference type="InterPro" id="IPR036236">
    <property type="entry name" value="Znf_C2H2_sf"/>
</dbReference>
<feature type="domain" description="C2H2-type" evidence="8">
    <location>
        <begin position="441"/>
        <end position="463"/>
    </location>
</feature>
<dbReference type="PROSITE" id="PS00028">
    <property type="entry name" value="ZINC_FINGER_C2H2_1"/>
    <property type="match status" value="8"/>
</dbReference>
<dbReference type="PROSITE" id="PS50157">
    <property type="entry name" value="ZINC_FINGER_C2H2_2"/>
    <property type="match status" value="8"/>
</dbReference>
<dbReference type="Proteomes" id="UP000069940">
    <property type="component" value="Unassembled WGS sequence"/>
</dbReference>
<reference evidence="11" key="1">
    <citation type="journal article" date="2015" name="Proc. Natl. Acad. Sci. U.S.A.">
        <title>Genome sequence of the Asian Tiger mosquito, Aedes albopictus, reveals insights into its biology, genetics, and evolution.</title>
        <authorList>
            <person name="Chen X.G."/>
            <person name="Jiang X."/>
            <person name="Gu J."/>
            <person name="Xu M."/>
            <person name="Wu Y."/>
            <person name="Deng Y."/>
            <person name="Zhang C."/>
            <person name="Bonizzoni M."/>
            <person name="Dermauw W."/>
            <person name="Vontas J."/>
            <person name="Armbruster P."/>
            <person name="Huang X."/>
            <person name="Yang Y."/>
            <person name="Zhang H."/>
            <person name="He W."/>
            <person name="Peng H."/>
            <person name="Liu Y."/>
            <person name="Wu K."/>
            <person name="Chen J."/>
            <person name="Lirakis M."/>
            <person name="Topalis P."/>
            <person name="Van Leeuwen T."/>
            <person name="Hall A.B."/>
            <person name="Jiang X."/>
            <person name="Thorpe C."/>
            <person name="Mueller R.L."/>
            <person name="Sun C."/>
            <person name="Waterhouse R.M."/>
            <person name="Yan G."/>
            <person name="Tu Z.J."/>
            <person name="Fang X."/>
            <person name="James A.A."/>
        </authorList>
    </citation>
    <scope>NUCLEOTIDE SEQUENCE [LARGE SCALE GENOMIC DNA]</scope>
    <source>
        <strain evidence="11">Foshan</strain>
    </source>
</reference>
<reference evidence="10" key="2">
    <citation type="submission" date="2025-05" db="UniProtKB">
        <authorList>
            <consortium name="EnsemblMetazoa"/>
        </authorList>
    </citation>
    <scope>IDENTIFICATION</scope>
    <source>
        <strain evidence="10">Foshan</strain>
    </source>
</reference>
<feature type="region of interest" description="Disordered" evidence="7">
    <location>
        <begin position="271"/>
        <end position="299"/>
    </location>
</feature>
<evidence type="ECO:0000256" key="3">
    <source>
        <dbReference type="ARBA" id="ARBA00022771"/>
    </source>
</evidence>
<dbReference type="SMART" id="SM00868">
    <property type="entry name" value="zf-AD"/>
    <property type="match status" value="1"/>
</dbReference>